<protein>
    <submittedName>
        <fullName evidence="12">Growth hormone receptor b</fullName>
    </submittedName>
</protein>
<feature type="compositionally biased region" description="Polar residues" evidence="8">
    <location>
        <begin position="478"/>
        <end position="492"/>
    </location>
</feature>
<name>A0A3B1KFQ0_ASTMX</name>
<evidence type="ECO:0000256" key="7">
    <source>
        <dbReference type="ARBA" id="ARBA00023180"/>
    </source>
</evidence>
<dbReference type="Gene3D" id="2.60.40.10">
    <property type="entry name" value="Immunoglobulins"/>
    <property type="match status" value="2"/>
</dbReference>
<reference evidence="13" key="2">
    <citation type="journal article" date="2014" name="Nat. Commun.">
        <title>The cavefish genome reveals candidate genes for eye loss.</title>
        <authorList>
            <person name="McGaugh S.E."/>
            <person name="Gross J.B."/>
            <person name="Aken B."/>
            <person name="Blin M."/>
            <person name="Borowsky R."/>
            <person name="Chalopin D."/>
            <person name="Hinaux H."/>
            <person name="Jeffery W.R."/>
            <person name="Keene A."/>
            <person name="Ma L."/>
            <person name="Minx P."/>
            <person name="Murphy D."/>
            <person name="O'Quin K.E."/>
            <person name="Retaux S."/>
            <person name="Rohner N."/>
            <person name="Searle S.M."/>
            <person name="Stahl B.A."/>
            <person name="Tabin C."/>
            <person name="Volff J.N."/>
            <person name="Yoshizawa M."/>
            <person name="Warren W.C."/>
        </authorList>
    </citation>
    <scope>NUCLEOTIDE SEQUENCE [LARGE SCALE GENOMIC DNA]</scope>
    <source>
        <strain evidence="13">female</strain>
    </source>
</reference>
<evidence type="ECO:0000256" key="9">
    <source>
        <dbReference type="SAM" id="Phobius"/>
    </source>
</evidence>
<dbReference type="InParanoid" id="A0A3B1KFQ0"/>
<keyword evidence="7" id="KW-0325">Glycoprotein</keyword>
<keyword evidence="2 9" id="KW-0812">Transmembrane</keyword>
<dbReference type="PANTHER" id="PTHR23037:SF46">
    <property type="entry name" value="INTERLEUKIN 5 RECEPTOR SUBUNIT ALPHA"/>
    <property type="match status" value="1"/>
</dbReference>
<evidence type="ECO:0000256" key="2">
    <source>
        <dbReference type="ARBA" id="ARBA00022692"/>
    </source>
</evidence>
<dbReference type="CDD" id="cd00063">
    <property type="entry name" value="FN3"/>
    <property type="match status" value="1"/>
</dbReference>
<feature type="compositionally biased region" description="Low complexity" evidence="8">
    <location>
        <begin position="350"/>
        <end position="362"/>
    </location>
</feature>
<organism evidence="12 13">
    <name type="scientific">Astyanax mexicanus</name>
    <name type="common">Blind cave fish</name>
    <name type="synonym">Astyanax fasciatus mexicanus</name>
    <dbReference type="NCBI Taxonomy" id="7994"/>
    <lineage>
        <taxon>Eukaryota</taxon>
        <taxon>Metazoa</taxon>
        <taxon>Chordata</taxon>
        <taxon>Craniata</taxon>
        <taxon>Vertebrata</taxon>
        <taxon>Euteleostomi</taxon>
        <taxon>Actinopterygii</taxon>
        <taxon>Neopterygii</taxon>
        <taxon>Teleostei</taxon>
        <taxon>Ostariophysi</taxon>
        <taxon>Characiformes</taxon>
        <taxon>Characoidei</taxon>
        <taxon>Acestrorhamphidae</taxon>
        <taxon>Acestrorhamphinae</taxon>
        <taxon>Astyanax</taxon>
    </lineage>
</organism>
<dbReference type="Proteomes" id="UP000018467">
    <property type="component" value="Unassembled WGS sequence"/>
</dbReference>
<dbReference type="GeneTree" id="ENSGT00940000165107"/>
<keyword evidence="5 9" id="KW-0472">Membrane</keyword>
<evidence type="ECO:0000256" key="3">
    <source>
        <dbReference type="ARBA" id="ARBA00022729"/>
    </source>
</evidence>
<comment type="subcellular location">
    <subcellularLocation>
        <location evidence="1">Membrane</location>
        <topology evidence="1">Single-pass type I membrane protein</topology>
    </subcellularLocation>
</comment>
<dbReference type="Pfam" id="PF12772">
    <property type="entry name" value="GHBP"/>
    <property type="match status" value="2"/>
</dbReference>
<evidence type="ECO:0000256" key="10">
    <source>
        <dbReference type="SAM" id="SignalP"/>
    </source>
</evidence>
<feature type="transmembrane region" description="Helical" evidence="9">
    <location>
        <begin position="248"/>
        <end position="269"/>
    </location>
</feature>
<evidence type="ECO:0000313" key="12">
    <source>
        <dbReference type="Ensembl" id="ENSAMXP00000052706.1"/>
    </source>
</evidence>
<reference evidence="12" key="4">
    <citation type="submission" date="2025-09" db="UniProtKB">
        <authorList>
            <consortium name="Ensembl"/>
        </authorList>
    </citation>
    <scope>IDENTIFICATION</scope>
</reference>
<dbReference type="AlphaFoldDB" id="A0A3B1KFQ0"/>
<dbReference type="STRING" id="7994.ENSAMXP00000052706"/>
<dbReference type="InterPro" id="IPR003961">
    <property type="entry name" value="FN3_dom"/>
</dbReference>
<reference evidence="13" key="1">
    <citation type="submission" date="2013-03" db="EMBL/GenBank/DDBJ databases">
        <authorList>
            <person name="Jeffery W."/>
            <person name="Warren W."/>
            <person name="Wilson R.K."/>
        </authorList>
    </citation>
    <scope>NUCLEOTIDE SEQUENCE</scope>
    <source>
        <strain evidence="13">female</strain>
    </source>
</reference>
<dbReference type="PANTHER" id="PTHR23037">
    <property type="entry name" value="CYTOKINE RECEPTOR"/>
    <property type="match status" value="1"/>
</dbReference>
<dbReference type="GO" id="GO:0004896">
    <property type="term" value="F:cytokine receptor activity"/>
    <property type="evidence" value="ECO:0007669"/>
    <property type="project" value="TreeGrafter"/>
</dbReference>
<dbReference type="InterPro" id="IPR025871">
    <property type="entry name" value="GHBP"/>
</dbReference>
<evidence type="ECO:0000256" key="1">
    <source>
        <dbReference type="ARBA" id="ARBA00004479"/>
    </source>
</evidence>
<dbReference type="GO" id="GO:0009897">
    <property type="term" value="C:external side of plasma membrane"/>
    <property type="evidence" value="ECO:0007669"/>
    <property type="project" value="TreeGrafter"/>
</dbReference>
<dbReference type="SUPFAM" id="SSF49265">
    <property type="entry name" value="Fibronectin type III"/>
    <property type="match status" value="2"/>
</dbReference>
<evidence type="ECO:0000259" key="11">
    <source>
        <dbReference type="PROSITE" id="PS50853"/>
    </source>
</evidence>
<dbReference type="InterPro" id="IPR013783">
    <property type="entry name" value="Ig-like_fold"/>
</dbReference>
<evidence type="ECO:0000256" key="8">
    <source>
        <dbReference type="SAM" id="MobiDB-lite"/>
    </source>
</evidence>
<feature type="region of interest" description="Disordered" evidence="8">
    <location>
        <begin position="349"/>
        <end position="536"/>
    </location>
</feature>
<feature type="compositionally biased region" description="Basic and acidic residues" evidence="8">
    <location>
        <begin position="493"/>
        <end position="506"/>
    </location>
</feature>
<dbReference type="InterPro" id="IPR015152">
    <property type="entry name" value="Growth/epo_recpt_lig-bind"/>
</dbReference>
<keyword evidence="4 9" id="KW-1133">Transmembrane helix</keyword>
<dbReference type="Pfam" id="PF09067">
    <property type="entry name" value="EpoR_lig-bind"/>
    <property type="match status" value="1"/>
</dbReference>
<keyword evidence="3 10" id="KW-0732">Signal</keyword>
<dbReference type="Bgee" id="ENSAMXG00000030540">
    <property type="expression patterns" value="Expressed in heart and 14 other cell types or tissues"/>
</dbReference>
<feature type="domain" description="Fibronectin type-III" evidence="11">
    <location>
        <begin position="138"/>
        <end position="242"/>
    </location>
</feature>
<sequence>MGTFQSFCICLFLIVAVATEEPQPTVQGRSSSGPRLTGCFSRELMTFRCHWDAGSFQNLTEPGDLRLFYMLKIDSKTGDDNWKECPSYNSTLRDNECFFDSHHTFIWFSYVIQLRSRAQDVVYDQVLFNVEDIVFPDPPEALNWTLLSVAPTGLIYDAVVSWEPPTSAADNVRTGWMSLWYETQFREKGSEQWKSLDNGKDTQAYIYGLNTSTEYEVRVRSKMRGYNFGEFSDSIFIQVYRKESRVPIPHAVLIFAVVGIGMILMLIVISRQQKLMVIFLPPVPGPKIKGIDPVLLQKGQLTEFTSILGTHPALRPDLYSNDPWVEFIEVDIDEPIETLECFETPLLLGDSPVSDSPPMSSSFRDDDSGRASCCDPDLSDHDHTEVHQPSTSGHDGFHTLSPANSGPPQEPAWPASMYSQVSDVTPRGEPVLSPEKHSLSDSCNNPDKDKAHKNEENEKGKKPLMMMIVSPDERGYTSELNTGKTGTQLSDRGQSKPDDEDTRPSAEQRLQNPLHEYQKSIADSETTPSASPFPILTIPSPPEYTMVDGVDWKNSLLLKPNSPASNSLNVVKSLPNPGGYLTPDLLHSISPK</sequence>
<proteinExistence type="predicted"/>
<feature type="compositionally biased region" description="Basic and acidic residues" evidence="8">
    <location>
        <begin position="446"/>
        <end position="461"/>
    </location>
</feature>
<evidence type="ECO:0000313" key="13">
    <source>
        <dbReference type="Proteomes" id="UP000018467"/>
    </source>
</evidence>
<evidence type="ECO:0000256" key="4">
    <source>
        <dbReference type="ARBA" id="ARBA00022989"/>
    </source>
</evidence>
<feature type="signal peptide" evidence="10">
    <location>
        <begin position="1"/>
        <end position="18"/>
    </location>
</feature>
<dbReference type="SMART" id="SM00060">
    <property type="entry name" value="FN3"/>
    <property type="match status" value="1"/>
</dbReference>
<dbReference type="FunCoup" id="A0A3B1KFQ0">
    <property type="interactions" value="57"/>
</dbReference>
<evidence type="ECO:0000256" key="5">
    <source>
        <dbReference type="ARBA" id="ARBA00023136"/>
    </source>
</evidence>
<accession>A0A3B1KFQ0</accession>
<keyword evidence="13" id="KW-1185">Reference proteome</keyword>
<keyword evidence="6" id="KW-0675">Receptor</keyword>
<feature type="chain" id="PRO_5017419342" evidence="10">
    <location>
        <begin position="19"/>
        <end position="592"/>
    </location>
</feature>
<dbReference type="PROSITE" id="PS50853">
    <property type="entry name" value="FN3"/>
    <property type="match status" value="1"/>
</dbReference>
<feature type="compositionally biased region" description="Polar residues" evidence="8">
    <location>
        <begin position="521"/>
        <end position="530"/>
    </location>
</feature>
<dbReference type="InterPro" id="IPR036116">
    <property type="entry name" value="FN3_sf"/>
</dbReference>
<dbReference type="Ensembl" id="ENSAMXT00000058031.1">
    <property type="protein sequence ID" value="ENSAMXP00000052706.1"/>
    <property type="gene ID" value="ENSAMXG00000030540.1"/>
</dbReference>
<reference evidence="12" key="3">
    <citation type="submission" date="2025-08" db="UniProtKB">
        <authorList>
            <consortium name="Ensembl"/>
        </authorList>
    </citation>
    <scope>IDENTIFICATION</scope>
</reference>
<evidence type="ECO:0000256" key="6">
    <source>
        <dbReference type="ARBA" id="ARBA00023170"/>
    </source>
</evidence>